<sequence>MIRISLITVAVLLNFLAVAQGEIEAPATRKLMNAASRASKAARGSVVTSTPPGGYPGLAAAGAPGAHLEAKAGQPAVVSESYEQYTYDQDQQKAKIHSLEDKDAEEGEEITELKATNVKLWIGIIFLLVGNCGMIYYIYSKKEGNPSGLSHIVASSRLNIPGRK</sequence>
<name>A0AAE0C3Q2_9CHLO</name>
<reference evidence="3 4" key="1">
    <citation type="journal article" date="2015" name="Genome Biol. Evol.">
        <title>Comparative Genomics of a Bacterivorous Green Alga Reveals Evolutionary Causalities and Consequences of Phago-Mixotrophic Mode of Nutrition.</title>
        <authorList>
            <person name="Burns J.A."/>
            <person name="Paasch A."/>
            <person name="Narechania A."/>
            <person name="Kim E."/>
        </authorList>
    </citation>
    <scope>NUCLEOTIDE SEQUENCE [LARGE SCALE GENOMIC DNA]</scope>
    <source>
        <strain evidence="3 4">PLY_AMNH</strain>
    </source>
</reference>
<keyword evidence="1" id="KW-0812">Transmembrane</keyword>
<dbReference type="Proteomes" id="UP001190700">
    <property type="component" value="Unassembled WGS sequence"/>
</dbReference>
<protein>
    <submittedName>
        <fullName evidence="3">Uncharacterized protein</fullName>
    </submittedName>
</protein>
<keyword evidence="1" id="KW-1133">Transmembrane helix</keyword>
<dbReference type="EMBL" id="LGRX02029414">
    <property type="protein sequence ID" value="KAK3246855.1"/>
    <property type="molecule type" value="Genomic_DNA"/>
</dbReference>
<evidence type="ECO:0000256" key="1">
    <source>
        <dbReference type="SAM" id="Phobius"/>
    </source>
</evidence>
<keyword evidence="4" id="KW-1185">Reference proteome</keyword>
<gene>
    <name evidence="3" type="ORF">CYMTET_43623</name>
</gene>
<proteinExistence type="predicted"/>
<accession>A0AAE0C3Q2</accession>
<evidence type="ECO:0000256" key="2">
    <source>
        <dbReference type="SAM" id="SignalP"/>
    </source>
</evidence>
<feature type="transmembrane region" description="Helical" evidence="1">
    <location>
        <begin position="120"/>
        <end position="139"/>
    </location>
</feature>
<keyword evidence="2" id="KW-0732">Signal</keyword>
<comment type="caution">
    <text evidence="3">The sequence shown here is derived from an EMBL/GenBank/DDBJ whole genome shotgun (WGS) entry which is preliminary data.</text>
</comment>
<dbReference type="AlphaFoldDB" id="A0AAE0C3Q2"/>
<evidence type="ECO:0000313" key="4">
    <source>
        <dbReference type="Proteomes" id="UP001190700"/>
    </source>
</evidence>
<evidence type="ECO:0000313" key="3">
    <source>
        <dbReference type="EMBL" id="KAK3246855.1"/>
    </source>
</evidence>
<keyword evidence="1" id="KW-0472">Membrane</keyword>
<organism evidence="3 4">
    <name type="scientific">Cymbomonas tetramitiformis</name>
    <dbReference type="NCBI Taxonomy" id="36881"/>
    <lineage>
        <taxon>Eukaryota</taxon>
        <taxon>Viridiplantae</taxon>
        <taxon>Chlorophyta</taxon>
        <taxon>Pyramimonadophyceae</taxon>
        <taxon>Pyramimonadales</taxon>
        <taxon>Pyramimonadaceae</taxon>
        <taxon>Cymbomonas</taxon>
    </lineage>
</organism>
<feature type="signal peptide" evidence="2">
    <location>
        <begin position="1"/>
        <end position="21"/>
    </location>
</feature>
<feature type="chain" id="PRO_5042090162" evidence="2">
    <location>
        <begin position="22"/>
        <end position="164"/>
    </location>
</feature>